<keyword evidence="5" id="KW-1185">Reference proteome</keyword>
<organism evidence="4 5">
    <name type="scientific">Halomonas mongoliensis</name>
    <dbReference type="NCBI Taxonomy" id="321265"/>
    <lineage>
        <taxon>Bacteria</taxon>
        <taxon>Pseudomonadati</taxon>
        <taxon>Pseudomonadota</taxon>
        <taxon>Gammaproteobacteria</taxon>
        <taxon>Oceanospirillales</taxon>
        <taxon>Halomonadaceae</taxon>
        <taxon>Halomonas</taxon>
    </lineage>
</organism>
<proteinExistence type="predicted"/>
<dbReference type="PANTHER" id="PTHR36505">
    <property type="entry name" value="BLR1072 PROTEIN"/>
    <property type="match status" value="1"/>
</dbReference>
<feature type="domain" description="PRC-barrel" evidence="3">
    <location>
        <begin position="68"/>
        <end position="127"/>
    </location>
</feature>
<sequence length="155" mass="16958">MKKLTTFMLSAAFVPALALSTTAMAEKHDTKKADGEQRTEQQRVGEQEMTGQQHGGQRQLSSAPAGAVHANDLIGQSIKHRTSDEEIGEIQDLVIGQDGRIVGVIVKSGTFLGLGGQDVSLNWDQVKYTMEGDESVFHTDVDEEALRESPKYERD</sequence>
<evidence type="ECO:0000256" key="2">
    <source>
        <dbReference type="SAM" id="SignalP"/>
    </source>
</evidence>
<gene>
    <name evidence="4" type="ORF">QC820_12320</name>
</gene>
<protein>
    <submittedName>
        <fullName evidence="4">PRC-barrel domain-containing protein</fullName>
    </submittedName>
</protein>
<evidence type="ECO:0000313" key="5">
    <source>
        <dbReference type="Proteomes" id="UP001252270"/>
    </source>
</evidence>
<evidence type="ECO:0000256" key="1">
    <source>
        <dbReference type="SAM" id="MobiDB-lite"/>
    </source>
</evidence>
<comment type="caution">
    <text evidence="4">The sequence shown here is derived from an EMBL/GenBank/DDBJ whole genome shotgun (WGS) entry which is preliminary data.</text>
</comment>
<evidence type="ECO:0000259" key="3">
    <source>
        <dbReference type="Pfam" id="PF05239"/>
    </source>
</evidence>
<dbReference type="SUPFAM" id="SSF50346">
    <property type="entry name" value="PRC-barrel domain"/>
    <property type="match status" value="1"/>
</dbReference>
<evidence type="ECO:0000313" key="4">
    <source>
        <dbReference type="EMBL" id="MDR5893595.1"/>
    </source>
</evidence>
<feature type="compositionally biased region" description="Basic and acidic residues" evidence="1">
    <location>
        <begin position="25"/>
        <end position="46"/>
    </location>
</feature>
<dbReference type="Gene3D" id="2.30.30.240">
    <property type="entry name" value="PRC-barrel domain"/>
    <property type="match status" value="1"/>
</dbReference>
<keyword evidence="2" id="KW-0732">Signal</keyword>
<dbReference type="Proteomes" id="UP001252270">
    <property type="component" value="Unassembled WGS sequence"/>
</dbReference>
<dbReference type="EMBL" id="JARWAL010000010">
    <property type="protein sequence ID" value="MDR5893595.1"/>
    <property type="molecule type" value="Genomic_DNA"/>
</dbReference>
<feature type="chain" id="PRO_5047139657" evidence="2">
    <location>
        <begin position="26"/>
        <end position="155"/>
    </location>
</feature>
<feature type="region of interest" description="Disordered" evidence="1">
    <location>
        <begin position="25"/>
        <end position="75"/>
    </location>
</feature>
<accession>A0ABU1GNI1</accession>
<dbReference type="InterPro" id="IPR011033">
    <property type="entry name" value="PRC_barrel-like_sf"/>
</dbReference>
<reference evidence="4 5" key="1">
    <citation type="submission" date="2023-04" db="EMBL/GenBank/DDBJ databases">
        <title>A long-awaited taxogenomic arrangement of the family Halomonadaceae.</title>
        <authorList>
            <person name="De La Haba R."/>
            <person name="Chuvochina M."/>
            <person name="Wittouck S."/>
            <person name="Arahal D.R."/>
            <person name="Sanchez-Porro C."/>
            <person name="Hugenholtz P."/>
            <person name="Ventosa A."/>
        </authorList>
    </citation>
    <scope>NUCLEOTIDE SEQUENCE [LARGE SCALE GENOMIC DNA]</scope>
    <source>
        <strain evidence="4 5">DSM 17332</strain>
    </source>
</reference>
<feature type="compositionally biased region" description="Polar residues" evidence="1">
    <location>
        <begin position="49"/>
        <end position="62"/>
    </location>
</feature>
<dbReference type="RefSeq" id="WP_309637162.1">
    <property type="nucleotide sequence ID" value="NZ_JARWAL010000010.1"/>
</dbReference>
<dbReference type="Pfam" id="PF05239">
    <property type="entry name" value="PRC"/>
    <property type="match status" value="1"/>
</dbReference>
<dbReference type="PANTHER" id="PTHR36505:SF1">
    <property type="entry name" value="BLR1072 PROTEIN"/>
    <property type="match status" value="1"/>
</dbReference>
<name>A0ABU1GNI1_9GAMM</name>
<dbReference type="InterPro" id="IPR027275">
    <property type="entry name" value="PRC-brl_dom"/>
</dbReference>
<feature type="signal peptide" evidence="2">
    <location>
        <begin position="1"/>
        <end position="25"/>
    </location>
</feature>